<dbReference type="InterPro" id="IPR040415">
    <property type="entry name" value="SETD9"/>
</dbReference>
<name>A0A7S0L5I1_9EUKA</name>
<dbReference type="AlphaFoldDB" id="A0A7S0L5I1"/>
<dbReference type="PANTHER" id="PTHR33524:SF1">
    <property type="entry name" value="SET DOMAIN-CONTAINING PROTEIN"/>
    <property type="match status" value="1"/>
</dbReference>
<organism evidence="1">
    <name type="scientific">Coccolithus braarudii</name>
    <dbReference type="NCBI Taxonomy" id="221442"/>
    <lineage>
        <taxon>Eukaryota</taxon>
        <taxon>Haptista</taxon>
        <taxon>Haptophyta</taxon>
        <taxon>Prymnesiophyceae</taxon>
        <taxon>Coccolithales</taxon>
        <taxon>Coccolithaceae</taxon>
        <taxon>Coccolithus</taxon>
    </lineage>
</organism>
<dbReference type="PANTHER" id="PTHR33524">
    <property type="entry name" value="C5ORF35"/>
    <property type="match status" value="1"/>
</dbReference>
<dbReference type="EMBL" id="HBEY01007084">
    <property type="protein sequence ID" value="CAD8600124.1"/>
    <property type="molecule type" value="Transcribed_RNA"/>
</dbReference>
<protein>
    <recommendedName>
        <fullName evidence="2">SET domain-containing protein</fullName>
    </recommendedName>
</protein>
<evidence type="ECO:0000313" key="1">
    <source>
        <dbReference type="EMBL" id="CAD8600124.1"/>
    </source>
</evidence>
<evidence type="ECO:0008006" key="2">
    <source>
        <dbReference type="Google" id="ProtNLM"/>
    </source>
</evidence>
<proteinExistence type="predicted"/>
<gene>
    <name evidence="1" type="ORF">CPEL01642_LOCUS3454</name>
</gene>
<sequence>MMEVEEEVWPAETPAREELLAQLTELRASSPRMWKLEVASSLVSDGGLGVHLRGACSAGTVLTLYPGVSFLTDDLPVMHQLVLPGNTYVLARRDGVLLDGRHYGQSRQIFESALQRDRAQLRVPPEQRALSSEAALGQEHAVGNMVNHPPAGTSPNVSAAPLDLWEGESDGLATSELLACVVPFRLPAPGGPAKQTVVLVASRAMCDEELLLDYKLRPQGPLEPWYAPVVK</sequence>
<accession>A0A7S0L5I1</accession>
<reference evidence="1" key="1">
    <citation type="submission" date="2021-01" db="EMBL/GenBank/DDBJ databases">
        <authorList>
            <person name="Corre E."/>
            <person name="Pelletier E."/>
            <person name="Niang G."/>
            <person name="Scheremetjew M."/>
            <person name="Finn R."/>
            <person name="Kale V."/>
            <person name="Holt S."/>
            <person name="Cochrane G."/>
            <person name="Meng A."/>
            <person name="Brown T."/>
            <person name="Cohen L."/>
        </authorList>
    </citation>
    <scope>NUCLEOTIDE SEQUENCE</scope>
    <source>
        <strain evidence="1">PLY182g</strain>
    </source>
</reference>